<name>A0ABQ9DHZ4_9PASS</name>
<gene>
    <name evidence="1" type="ORF">WISP_55805</name>
</gene>
<dbReference type="EMBL" id="WHWB01033557">
    <property type="protein sequence ID" value="KAJ7419080.1"/>
    <property type="molecule type" value="Genomic_DNA"/>
</dbReference>
<comment type="caution">
    <text evidence="1">The sequence shown here is derived from an EMBL/GenBank/DDBJ whole genome shotgun (WGS) entry which is preliminary data.</text>
</comment>
<organism evidence="1 2">
    <name type="scientific">Willisornis vidua</name>
    <name type="common">Xingu scale-backed antbird</name>
    <dbReference type="NCBI Taxonomy" id="1566151"/>
    <lineage>
        <taxon>Eukaryota</taxon>
        <taxon>Metazoa</taxon>
        <taxon>Chordata</taxon>
        <taxon>Craniata</taxon>
        <taxon>Vertebrata</taxon>
        <taxon>Euteleostomi</taxon>
        <taxon>Archelosauria</taxon>
        <taxon>Archosauria</taxon>
        <taxon>Dinosauria</taxon>
        <taxon>Saurischia</taxon>
        <taxon>Theropoda</taxon>
        <taxon>Coelurosauria</taxon>
        <taxon>Aves</taxon>
        <taxon>Neognathae</taxon>
        <taxon>Neoaves</taxon>
        <taxon>Telluraves</taxon>
        <taxon>Australaves</taxon>
        <taxon>Passeriformes</taxon>
        <taxon>Thamnophilidae</taxon>
        <taxon>Willisornis</taxon>
    </lineage>
</organism>
<dbReference type="Proteomes" id="UP001145742">
    <property type="component" value="Unassembled WGS sequence"/>
</dbReference>
<sequence>MEAILRHIQDKEVIQDSQHGFTKGKLCLTNLVAIYNGVTAMVDKRRLIDAIYPDFCKAFDMVTHDILIFSLLIGETDIRRVDYLVNKELAEWTQLRSLVIGSMSR</sequence>
<evidence type="ECO:0000313" key="1">
    <source>
        <dbReference type="EMBL" id="KAJ7419080.1"/>
    </source>
</evidence>
<protein>
    <submittedName>
        <fullName evidence="1">Rna-directed dna polymerase from mobile element jockey-like</fullName>
    </submittedName>
</protein>
<proteinExistence type="predicted"/>
<reference evidence="1" key="1">
    <citation type="submission" date="2019-10" db="EMBL/GenBank/DDBJ databases">
        <authorList>
            <person name="Soares A.E.R."/>
            <person name="Aleixo A."/>
            <person name="Schneider P."/>
            <person name="Miyaki C.Y."/>
            <person name="Schneider M.P."/>
            <person name="Mello C."/>
            <person name="Vasconcelos A.T.R."/>
        </authorList>
    </citation>
    <scope>NUCLEOTIDE SEQUENCE</scope>
    <source>
        <tissue evidence="1">Muscle</tissue>
    </source>
</reference>
<keyword evidence="2" id="KW-1185">Reference proteome</keyword>
<evidence type="ECO:0000313" key="2">
    <source>
        <dbReference type="Proteomes" id="UP001145742"/>
    </source>
</evidence>
<accession>A0ABQ9DHZ4</accession>